<dbReference type="AlphaFoldDB" id="A0A9J6BBA2"/>
<accession>A0A9J6BBA2</accession>
<dbReference type="EMBL" id="JADBJN010000004">
    <property type="protein sequence ID" value="KAG5666803.1"/>
    <property type="molecule type" value="Genomic_DNA"/>
</dbReference>
<reference evidence="1" key="1">
    <citation type="submission" date="2021-03" db="EMBL/GenBank/DDBJ databases">
        <title>Chromosome level genome of the anhydrobiotic midge Polypedilum vanderplanki.</title>
        <authorList>
            <person name="Yoshida Y."/>
            <person name="Kikawada T."/>
            <person name="Gusev O."/>
        </authorList>
    </citation>
    <scope>NUCLEOTIDE SEQUENCE</scope>
    <source>
        <strain evidence="1">NIAS01</strain>
        <tissue evidence="1">Whole body or cell culture</tissue>
    </source>
</reference>
<comment type="caution">
    <text evidence="1">The sequence shown here is derived from an EMBL/GenBank/DDBJ whole genome shotgun (WGS) entry which is preliminary data.</text>
</comment>
<proteinExistence type="predicted"/>
<protein>
    <submittedName>
        <fullName evidence="1">Uncharacterized protein</fullName>
    </submittedName>
</protein>
<dbReference type="Proteomes" id="UP001107558">
    <property type="component" value="Chromosome 4"/>
</dbReference>
<name>A0A9J6BBA2_POLVA</name>
<evidence type="ECO:0000313" key="1">
    <source>
        <dbReference type="EMBL" id="KAG5666803.1"/>
    </source>
</evidence>
<organism evidence="1 2">
    <name type="scientific">Polypedilum vanderplanki</name>
    <name type="common">Sleeping chironomid midge</name>
    <dbReference type="NCBI Taxonomy" id="319348"/>
    <lineage>
        <taxon>Eukaryota</taxon>
        <taxon>Metazoa</taxon>
        <taxon>Ecdysozoa</taxon>
        <taxon>Arthropoda</taxon>
        <taxon>Hexapoda</taxon>
        <taxon>Insecta</taxon>
        <taxon>Pterygota</taxon>
        <taxon>Neoptera</taxon>
        <taxon>Endopterygota</taxon>
        <taxon>Diptera</taxon>
        <taxon>Nematocera</taxon>
        <taxon>Chironomoidea</taxon>
        <taxon>Chironomidae</taxon>
        <taxon>Chironominae</taxon>
        <taxon>Polypedilum</taxon>
        <taxon>Polypedilum</taxon>
    </lineage>
</organism>
<keyword evidence="2" id="KW-1185">Reference proteome</keyword>
<evidence type="ECO:0000313" key="2">
    <source>
        <dbReference type="Proteomes" id="UP001107558"/>
    </source>
</evidence>
<sequence length="195" mass="22833">MFSIEFYLKSSHRKKPSDLSDLENLEENIHHVEFSAFKINHRMLLNRVNINFYGFSPADDEFKIVTCNMCGMNLKQQALQSHIIRRHQQNLETFDVSSKLQLSSSSSSDDEQKFEISSAQIEEDFKLKNSILSQNLLFQETKRRKLSDDTEMPNFEHFFLLNCSPEMQEKKDENEAGKIKMKLKKFSGKWAVVGR</sequence>
<gene>
    <name evidence="1" type="ORF">PVAND_014813</name>
</gene>